<keyword evidence="2" id="KW-0732">Signal</keyword>
<evidence type="ECO:0000256" key="1">
    <source>
        <dbReference type="SAM" id="MobiDB-lite"/>
    </source>
</evidence>
<keyword evidence="5" id="KW-1185">Reference proteome</keyword>
<protein>
    <submittedName>
        <fullName evidence="4">DUF3530 family protein</fullName>
    </submittedName>
</protein>
<feature type="signal peptide" evidence="2">
    <location>
        <begin position="1"/>
        <end position="24"/>
    </location>
</feature>
<dbReference type="EMBL" id="VOLR01000012">
    <property type="protein sequence ID" value="TWX59292.1"/>
    <property type="molecule type" value="Genomic_DNA"/>
</dbReference>
<feature type="region of interest" description="Disordered" evidence="1">
    <location>
        <begin position="30"/>
        <end position="54"/>
    </location>
</feature>
<dbReference type="OrthoDB" id="9776279at2"/>
<accession>A0A5C6QBK2</accession>
<feature type="chain" id="PRO_5022731721" evidence="2">
    <location>
        <begin position="25"/>
        <end position="315"/>
    </location>
</feature>
<dbReference type="RefSeq" id="WP_146799488.1">
    <property type="nucleotide sequence ID" value="NZ_VOLP01000012.1"/>
</dbReference>
<proteinExistence type="predicted"/>
<evidence type="ECO:0000313" key="4">
    <source>
        <dbReference type="EMBL" id="TWX66178.1"/>
    </source>
</evidence>
<dbReference type="Pfam" id="PF12048">
    <property type="entry name" value="DUF3530"/>
    <property type="match status" value="1"/>
</dbReference>
<evidence type="ECO:0000313" key="6">
    <source>
        <dbReference type="Proteomes" id="UP000321917"/>
    </source>
</evidence>
<dbReference type="InterPro" id="IPR022529">
    <property type="entry name" value="DUF3530"/>
</dbReference>
<organism evidence="4 6">
    <name type="scientific">Colwellia hornerae</name>
    <dbReference type="NCBI Taxonomy" id="89402"/>
    <lineage>
        <taxon>Bacteria</taxon>
        <taxon>Pseudomonadati</taxon>
        <taxon>Pseudomonadota</taxon>
        <taxon>Gammaproteobacteria</taxon>
        <taxon>Alteromonadales</taxon>
        <taxon>Colwelliaceae</taxon>
        <taxon>Colwellia</taxon>
    </lineage>
</organism>
<comment type="caution">
    <text evidence="4">The sequence shown here is derived from an EMBL/GenBank/DDBJ whole genome shotgun (WGS) entry which is preliminary data.</text>
</comment>
<feature type="compositionally biased region" description="Basic and acidic residues" evidence="1">
    <location>
        <begin position="31"/>
        <end position="53"/>
    </location>
</feature>
<name>A0A5C6QBK2_9GAMM</name>
<evidence type="ECO:0000313" key="5">
    <source>
        <dbReference type="Proteomes" id="UP000321525"/>
    </source>
</evidence>
<gene>
    <name evidence="3" type="ORF">ESZ26_09995</name>
    <name evidence="4" type="ORF">ESZ27_11140</name>
</gene>
<dbReference type="Proteomes" id="UP000321525">
    <property type="component" value="Unassembled WGS sequence"/>
</dbReference>
<sequence length="315" mass="35155">MSFRVLVSLIIFCLFSSSTVNSYALPYQEENTTKKQQEPEQKDTTKAEDKPGDTTKIVIKKRPEILAPINSLQQQEQDLTHYLTADEITPMLAGAQDFITLINENTASNQKGVMILLPDWGMTAISSNALNYLQTILPTQGWTTITIQPPSRPLGYPSRALKLSMQLEEDDKTLLAHQEYLTAMMTAVMNKAKDYPGIFVVVSQGSHAILLANLYSTGKLKSPSAMVMLSGYMNTAAESLSFAKILASSEFPVLDIYLSKEQQLATSAALIRKAQATKEMKVYYRQTQLHNNQIGYYPEKALLRSINGWLKSIGW</sequence>
<evidence type="ECO:0000256" key="2">
    <source>
        <dbReference type="SAM" id="SignalP"/>
    </source>
</evidence>
<dbReference type="Proteomes" id="UP000321917">
    <property type="component" value="Unassembled WGS sequence"/>
</dbReference>
<evidence type="ECO:0000313" key="3">
    <source>
        <dbReference type="EMBL" id="TWX59292.1"/>
    </source>
</evidence>
<dbReference type="EMBL" id="VOLQ01000019">
    <property type="protein sequence ID" value="TWX66178.1"/>
    <property type="molecule type" value="Genomic_DNA"/>
</dbReference>
<dbReference type="AlphaFoldDB" id="A0A5C6QBK2"/>
<reference evidence="4 6" key="1">
    <citation type="submission" date="2019-07" db="EMBL/GenBank/DDBJ databases">
        <title>Genomes of sea-ice associated Colwellia species.</title>
        <authorList>
            <person name="Bowman J.P."/>
        </authorList>
    </citation>
    <scope>NUCLEOTIDE SEQUENCE [LARGE SCALE GENOMIC DNA]</scope>
    <source>
        <strain evidence="3 5">ACAM 607</strain>
        <strain evidence="4 6">IC036</strain>
    </source>
</reference>